<organism evidence="3 4">
    <name type="scientific">Danxiaibacter flavus</name>
    <dbReference type="NCBI Taxonomy" id="3049108"/>
    <lineage>
        <taxon>Bacteria</taxon>
        <taxon>Pseudomonadati</taxon>
        <taxon>Bacteroidota</taxon>
        <taxon>Chitinophagia</taxon>
        <taxon>Chitinophagales</taxon>
        <taxon>Chitinophagaceae</taxon>
        <taxon>Danxiaibacter</taxon>
    </lineage>
</organism>
<sequence>MKKILFVMLVAIGFSQFAHAQIYITRTGYIGFFSKTPMEDIKAENSQVYAVIDVAKKNIAFAALLKGFLFRKQLMQEHFNENYVESDKYPKATFSGTFKSNEDVTQNGVHNVDVSGKISLHGVENPVTTTATLEMKDGKLTGKAHLLMVPGDYNIQIPSLVREKIEKEIKVEILIECSATK</sequence>
<dbReference type="Gene3D" id="2.40.128.110">
    <property type="entry name" value="Lipid/polyisoprenoid-binding, YceI-like"/>
    <property type="match status" value="1"/>
</dbReference>
<dbReference type="EMBL" id="JAULBC010000004">
    <property type="protein sequence ID" value="MEX6688656.1"/>
    <property type="molecule type" value="Genomic_DNA"/>
</dbReference>
<protein>
    <submittedName>
        <fullName evidence="3">YceI family protein</fullName>
    </submittedName>
</protein>
<dbReference type="Pfam" id="PF04264">
    <property type="entry name" value="YceI"/>
    <property type="match status" value="1"/>
</dbReference>
<comment type="caution">
    <text evidence="3">The sequence shown here is derived from an EMBL/GenBank/DDBJ whole genome shotgun (WGS) entry which is preliminary data.</text>
</comment>
<evidence type="ECO:0000259" key="2">
    <source>
        <dbReference type="Pfam" id="PF04264"/>
    </source>
</evidence>
<gene>
    <name evidence="3" type="ORF">QTN47_14170</name>
</gene>
<proteinExistence type="predicted"/>
<evidence type="ECO:0000313" key="3">
    <source>
        <dbReference type="EMBL" id="MEX6688656.1"/>
    </source>
</evidence>
<name>A0ABV3ZFK6_9BACT</name>
<keyword evidence="4" id="KW-1185">Reference proteome</keyword>
<accession>A0ABV3ZFK6</accession>
<evidence type="ECO:0000256" key="1">
    <source>
        <dbReference type="SAM" id="SignalP"/>
    </source>
</evidence>
<feature type="domain" description="Lipid/polyisoprenoid-binding YceI-like" evidence="2">
    <location>
        <begin position="19"/>
        <end position="176"/>
    </location>
</feature>
<feature type="chain" id="PRO_5045335979" evidence="1">
    <location>
        <begin position="21"/>
        <end position="181"/>
    </location>
</feature>
<dbReference type="RefSeq" id="WP_369330065.1">
    <property type="nucleotide sequence ID" value="NZ_JAULBC010000004.1"/>
</dbReference>
<dbReference type="PANTHER" id="PTHR34406">
    <property type="entry name" value="PROTEIN YCEI"/>
    <property type="match status" value="1"/>
</dbReference>
<dbReference type="InterPro" id="IPR036761">
    <property type="entry name" value="TTHA0802/YceI-like_sf"/>
</dbReference>
<dbReference type="SUPFAM" id="SSF101874">
    <property type="entry name" value="YceI-like"/>
    <property type="match status" value="1"/>
</dbReference>
<keyword evidence="1" id="KW-0732">Signal</keyword>
<dbReference type="Proteomes" id="UP001560573">
    <property type="component" value="Unassembled WGS sequence"/>
</dbReference>
<reference evidence="3 4" key="1">
    <citation type="submission" date="2023-07" db="EMBL/GenBank/DDBJ databases">
        <authorList>
            <person name="Lian W.-H."/>
        </authorList>
    </citation>
    <scope>NUCLEOTIDE SEQUENCE [LARGE SCALE GENOMIC DNA]</scope>
    <source>
        <strain evidence="3 4">SYSU DXS3180</strain>
    </source>
</reference>
<feature type="signal peptide" evidence="1">
    <location>
        <begin position="1"/>
        <end position="20"/>
    </location>
</feature>
<evidence type="ECO:0000313" key="4">
    <source>
        <dbReference type="Proteomes" id="UP001560573"/>
    </source>
</evidence>
<dbReference type="PANTHER" id="PTHR34406:SF1">
    <property type="entry name" value="PROTEIN YCEI"/>
    <property type="match status" value="1"/>
</dbReference>
<dbReference type="InterPro" id="IPR007372">
    <property type="entry name" value="Lipid/polyisoprenoid-bd_YceI"/>
</dbReference>